<dbReference type="GeneID" id="92378766"/>
<dbReference type="VEuPathDB" id="TriTrypDB:TEOVI_000482600"/>
<evidence type="ECO:0000313" key="4">
    <source>
        <dbReference type="Proteomes" id="UP000195570"/>
    </source>
</evidence>
<evidence type="ECO:0000313" key="3">
    <source>
        <dbReference type="EMBL" id="SCU65634.1"/>
    </source>
</evidence>
<proteinExistence type="predicted"/>
<feature type="signal peptide" evidence="2">
    <location>
        <begin position="1"/>
        <end position="25"/>
    </location>
</feature>
<gene>
    <name evidence="3" type="ORF">TEOVI_000482600</name>
</gene>
<protein>
    <submittedName>
        <fullName evidence="3">Uncharacterized protein</fullName>
    </submittedName>
</protein>
<dbReference type="EMBL" id="CZPT02000353">
    <property type="protein sequence ID" value="SCU65634.1"/>
    <property type="molecule type" value="Genomic_DNA"/>
</dbReference>
<dbReference type="RefSeq" id="XP_067077201.1">
    <property type="nucleotide sequence ID" value="XM_067221100.1"/>
</dbReference>
<keyword evidence="2" id="KW-0732">Signal</keyword>
<reference evidence="3" key="1">
    <citation type="submission" date="2016-09" db="EMBL/GenBank/DDBJ databases">
        <authorList>
            <person name="Hebert L."/>
            <person name="Moumen B."/>
        </authorList>
    </citation>
    <scope>NUCLEOTIDE SEQUENCE [LARGE SCALE GENOMIC DNA]</scope>
    <source>
        <strain evidence="3">OVI</strain>
    </source>
</reference>
<name>A0A1G4I1L0_TRYEQ</name>
<evidence type="ECO:0000256" key="1">
    <source>
        <dbReference type="SAM" id="Phobius"/>
    </source>
</evidence>
<dbReference type="Proteomes" id="UP000195570">
    <property type="component" value="Unassembled WGS sequence"/>
</dbReference>
<keyword evidence="1" id="KW-1133">Transmembrane helix</keyword>
<comment type="caution">
    <text evidence="3">The sequence shown here is derived from an EMBL/GenBank/DDBJ whole genome shotgun (WGS) entry which is preliminary data.</text>
</comment>
<sequence>MRPLRAWFAMCLVAILLFTVVDVSALYVRGKATRAIFIAVMASSVWICYVLLLFIFLYRPLRRCTALYRTGCCCRNGSSAANNGVRLWFKEQHSLDVCVEELRNGMVDIEGLKRT</sequence>
<evidence type="ECO:0000256" key="2">
    <source>
        <dbReference type="SAM" id="SignalP"/>
    </source>
</evidence>
<feature type="transmembrane region" description="Helical" evidence="1">
    <location>
        <begin position="35"/>
        <end position="58"/>
    </location>
</feature>
<organism evidence="3 4">
    <name type="scientific">Trypanosoma equiperdum</name>
    <dbReference type="NCBI Taxonomy" id="5694"/>
    <lineage>
        <taxon>Eukaryota</taxon>
        <taxon>Discoba</taxon>
        <taxon>Euglenozoa</taxon>
        <taxon>Kinetoplastea</taxon>
        <taxon>Metakinetoplastina</taxon>
        <taxon>Trypanosomatida</taxon>
        <taxon>Trypanosomatidae</taxon>
        <taxon>Trypanosoma</taxon>
    </lineage>
</organism>
<keyword evidence="4" id="KW-1185">Reference proteome</keyword>
<dbReference type="AlphaFoldDB" id="A0A1G4I1L0"/>
<accession>A0A1G4I1L0</accession>
<feature type="chain" id="PRO_5009235096" evidence="2">
    <location>
        <begin position="26"/>
        <end position="115"/>
    </location>
</feature>
<keyword evidence="1" id="KW-0812">Transmembrane</keyword>
<keyword evidence="1" id="KW-0472">Membrane</keyword>